<dbReference type="EMBL" id="AP011532">
    <property type="protein sequence ID" value="BAI62623.1"/>
    <property type="molecule type" value="Genomic_DNA"/>
</dbReference>
<keyword evidence="5" id="KW-1185">Reference proteome</keyword>
<dbReference type="Gene3D" id="3.40.50.300">
    <property type="entry name" value="P-loop containing nucleotide triphosphate hydrolases"/>
    <property type="match status" value="1"/>
</dbReference>
<sequence>MGLATVNTDIAGFDALLGGGIPKGSTVLVSGPPGSGKTVMALQYTFNQARKGGRVLFVSTCELLYSINKFASTMSFFDLGLVRTGVNLDFYGPREEGGFVEFWDYSLGTIMEGECTGDIFDVIQERVSSHRIDHLVVDSITAVHLFLGSDVERHQKLLLFLGWASRSGCTTIFTAERDGVERMLVDAIVDLRRHGAGAPGGLEVSLRTIEVVKLRGQEHCFGRYLYNISKDGVTVLDPGTGSPPAGETAKTGISDLDDIISGMPYGSSWHFEVREEALYRPIMDAMIRETLASGDGLVYMASAGDDLSLESFRKRFGPETELKGRLAIMDPFNIPVPDKLKEFVVTADMGESGHASSRQRLMKGKRCRIIANAGSMEKALGVQEALKTLDYALGRARGKSDILAVFSGPACTLSADISASSDGVVDVWDYGGYALLRVRKAPYAKSFEPYVARLEDGQLRLKRL</sequence>
<dbReference type="SMART" id="SM00382">
    <property type="entry name" value="AAA"/>
    <property type="match status" value="1"/>
</dbReference>
<keyword evidence="1" id="KW-0547">Nucleotide-binding</keyword>
<proteinExistence type="predicted"/>
<dbReference type="PANTHER" id="PTHR43637:SF1">
    <property type="entry name" value="UPF0273 PROTEIN TM_0370"/>
    <property type="match status" value="1"/>
</dbReference>
<evidence type="ECO:0000256" key="1">
    <source>
        <dbReference type="ARBA" id="ARBA00022741"/>
    </source>
</evidence>
<dbReference type="OrthoDB" id="27015at2157"/>
<dbReference type="PROSITE" id="PS51146">
    <property type="entry name" value="KAIC"/>
    <property type="match status" value="1"/>
</dbReference>
<gene>
    <name evidence="4" type="ordered locus">MCP_2551</name>
</gene>
<dbReference type="SUPFAM" id="SSF52540">
    <property type="entry name" value="P-loop containing nucleoside triphosphate hydrolases"/>
    <property type="match status" value="1"/>
</dbReference>
<organism evidence="4 5">
    <name type="scientific">Methanocella paludicola (strain DSM 17711 / JCM 13418 / NBRC 101707 / SANAE)</name>
    <dbReference type="NCBI Taxonomy" id="304371"/>
    <lineage>
        <taxon>Archaea</taxon>
        <taxon>Methanobacteriati</taxon>
        <taxon>Methanobacteriota</taxon>
        <taxon>Stenosarchaea group</taxon>
        <taxon>Methanomicrobia</taxon>
        <taxon>Methanocellales</taxon>
        <taxon>Methanocellaceae</taxon>
        <taxon>Methanocella</taxon>
    </lineage>
</organism>
<dbReference type="GO" id="GO:0005524">
    <property type="term" value="F:ATP binding"/>
    <property type="evidence" value="ECO:0007669"/>
    <property type="project" value="UniProtKB-KW"/>
</dbReference>
<accession>D1Z1Q1</accession>
<dbReference type="Proteomes" id="UP000001882">
    <property type="component" value="Chromosome"/>
</dbReference>
<dbReference type="InterPro" id="IPR010624">
    <property type="entry name" value="KaiC_dom"/>
</dbReference>
<reference evidence="5" key="3">
    <citation type="journal article" date="2011" name="PLoS ONE">
        <title>Genome sequence of a mesophilic hydrogenotrophic methanogen Methanocella paludicola, the first cultivated representative of the order Methanocellales.</title>
        <authorList>
            <person name="Sakai S."/>
            <person name="Takaki Y."/>
            <person name="Shimamura S."/>
            <person name="Sekine M."/>
            <person name="Tajima T."/>
            <person name="Kosugi H."/>
            <person name="Ichikawa N."/>
            <person name="Tasumi E."/>
            <person name="Hiraki A.T."/>
            <person name="Shimizu A."/>
            <person name="Kato Y."/>
            <person name="Nishiko R."/>
            <person name="Mori K."/>
            <person name="Fujita N."/>
            <person name="Imachi H."/>
            <person name="Takai K."/>
        </authorList>
    </citation>
    <scope>NUCLEOTIDE SEQUENCE [LARGE SCALE GENOMIC DNA]</scope>
    <source>
        <strain evidence="5">DSM 17711 / JCM 13418 / NBRC 101707 / SANAE</strain>
    </source>
</reference>
<reference evidence="4 5" key="1">
    <citation type="journal article" date="2007" name="Appl. Environ. Microbiol.">
        <title>Isolation of key methanogens for global methane emission from rice paddy fields: a novel isolate affiliated with the clone cluster rice cluster I.</title>
        <authorList>
            <person name="Sakai S."/>
            <person name="Imachi H."/>
            <person name="Sekiguchi Y."/>
            <person name="Ohashi A."/>
            <person name="Harada H."/>
            <person name="Kamagata Y."/>
        </authorList>
    </citation>
    <scope>NUCLEOTIDE SEQUENCE [LARGE SCALE GENOMIC DNA]</scope>
    <source>
        <strain evidence="5">DSM 17711 / JCM 13418 / NBRC 101707 / SANAE</strain>
    </source>
</reference>
<name>D1Z1Q1_METPS</name>
<dbReference type="InterPro" id="IPR003593">
    <property type="entry name" value="AAA+_ATPase"/>
</dbReference>
<protein>
    <recommendedName>
        <fullName evidence="3">KaiC domain-containing protein</fullName>
    </recommendedName>
</protein>
<dbReference type="eggNOG" id="arCOG01174">
    <property type="taxonomic scope" value="Archaea"/>
</dbReference>
<feature type="domain" description="KaiC" evidence="3">
    <location>
        <begin position="4"/>
        <end position="250"/>
    </location>
</feature>
<dbReference type="PANTHER" id="PTHR43637">
    <property type="entry name" value="UPF0273 PROTEIN TM_0370"/>
    <property type="match status" value="1"/>
</dbReference>
<dbReference type="RefSeq" id="WP_012901297.1">
    <property type="nucleotide sequence ID" value="NC_013665.1"/>
</dbReference>
<evidence type="ECO:0000256" key="2">
    <source>
        <dbReference type="ARBA" id="ARBA00022840"/>
    </source>
</evidence>
<dbReference type="Pfam" id="PF06745">
    <property type="entry name" value="ATPase"/>
    <property type="match status" value="1"/>
</dbReference>
<dbReference type="AlphaFoldDB" id="D1Z1Q1"/>
<evidence type="ECO:0000313" key="5">
    <source>
        <dbReference type="Proteomes" id="UP000001882"/>
    </source>
</evidence>
<reference evidence="4 5" key="2">
    <citation type="journal article" date="2008" name="Int. J. Syst. Evol. Microbiol.">
        <title>Methanocella paludicola gen. nov., sp. nov., a methane-producing archaeon, the first isolate of the lineage 'Rice Cluster I', and proposal of the new archaeal order Methanocellales ord. nov.</title>
        <authorList>
            <person name="Sakai S."/>
            <person name="Imachi H."/>
            <person name="Hanada S."/>
            <person name="Ohashi A."/>
            <person name="Harada H."/>
            <person name="Kamagata Y."/>
        </authorList>
    </citation>
    <scope>NUCLEOTIDE SEQUENCE [LARGE SCALE GENOMIC DNA]</scope>
    <source>
        <strain evidence="5">DSM 17711 / JCM 13418 / NBRC 101707 / SANAE</strain>
    </source>
</reference>
<dbReference type="InterPro" id="IPR014774">
    <property type="entry name" value="KaiC-like_dom"/>
</dbReference>
<keyword evidence="2" id="KW-0067">ATP-binding</keyword>
<dbReference type="InParanoid" id="D1Z1Q1"/>
<dbReference type="InterPro" id="IPR027417">
    <property type="entry name" value="P-loop_NTPase"/>
</dbReference>
<dbReference type="GeneID" id="8682301"/>
<dbReference type="KEGG" id="mpd:MCP_2551"/>
<evidence type="ECO:0000259" key="3">
    <source>
        <dbReference type="PROSITE" id="PS51146"/>
    </source>
</evidence>
<evidence type="ECO:0000313" key="4">
    <source>
        <dbReference type="EMBL" id="BAI62623.1"/>
    </source>
</evidence>
<dbReference type="STRING" id="304371.MCP_2551"/>